<evidence type="ECO:0000313" key="3">
    <source>
        <dbReference type="Proteomes" id="UP001152592"/>
    </source>
</evidence>
<evidence type="ECO:0000313" key="2">
    <source>
        <dbReference type="EMBL" id="CAG8359298.1"/>
    </source>
</evidence>
<dbReference type="Gene3D" id="3.40.50.1580">
    <property type="entry name" value="Nucleoside phosphorylase domain"/>
    <property type="match status" value="1"/>
</dbReference>
<dbReference type="PANTHER" id="PTHR46082">
    <property type="entry name" value="ATP/GTP-BINDING PROTEIN-RELATED"/>
    <property type="match status" value="1"/>
</dbReference>
<reference evidence="2" key="1">
    <citation type="submission" date="2021-07" db="EMBL/GenBank/DDBJ databases">
        <authorList>
            <person name="Branca A.L. A."/>
        </authorList>
    </citation>
    <scope>NUCLEOTIDE SEQUENCE</scope>
</reference>
<organism evidence="2 3">
    <name type="scientific">Penicillium salamii</name>
    <dbReference type="NCBI Taxonomy" id="1612424"/>
    <lineage>
        <taxon>Eukaryota</taxon>
        <taxon>Fungi</taxon>
        <taxon>Dikarya</taxon>
        <taxon>Ascomycota</taxon>
        <taxon>Pezizomycotina</taxon>
        <taxon>Eurotiomycetes</taxon>
        <taxon>Eurotiomycetidae</taxon>
        <taxon>Eurotiales</taxon>
        <taxon>Aspergillaceae</taxon>
        <taxon>Penicillium</taxon>
    </lineage>
</organism>
<dbReference type="Pfam" id="PF01048">
    <property type="entry name" value="PNP_UDP_1"/>
    <property type="match status" value="1"/>
</dbReference>
<dbReference type="EMBL" id="CAJVPD010000155">
    <property type="protein sequence ID" value="CAG8359298.1"/>
    <property type="molecule type" value="Genomic_DNA"/>
</dbReference>
<gene>
    <name evidence="2" type="ORF">PSALAMII_LOCUS3517</name>
</gene>
<dbReference type="AlphaFoldDB" id="A0A9W4IXM0"/>
<dbReference type="InterPro" id="IPR053137">
    <property type="entry name" value="NLR-like"/>
</dbReference>
<dbReference type="InterPro" id="IPR000845">
    <property type="entry name" value="Nucleoside_phosphorylase_d"/>
</dbReference>
<dbReference type="PANTHER" id="PTHR46082:SF6">
    <property type="entry name" value="AAA+ ATPASE DOMAIN-CONTAINING PROTEIN-RELATED"/>
    <property type="match status" value="1"/>
</dbReference>
<dbReference type="Proteomes" id="UP001152592">
    <property type="component" value="Unassembled WGS sequence"/>
</dbReference>
<sequence length="394" mass="43361">MPTDKKPRPSDHHIEIAIFCALSLEVDAMIAMFDKVEAQEDHRKDPHDTNSYTLGRISGHSVVLVHMPRMGKTSASGVSANLRSTFPNIRLGLLVGICGGVPFSGERDIFLGDVIISTWVVQLDFGRLYPYGFDRKNKTQDNLARPNPEISGFLSKLQGQASRTDLKNQMCADLATTYKSPQHPLSRYPGANNDILFDANYSHKHTDPMACSVCIRCTQPEDNVCAQASTLSCSDLRCDPSKVVRRVRNQITKDQKEDPSSFDPEIHFGGLASGDQVIKSAIHRDHIAREEGVIGFEMEGAGLWDTVPTVVVKGVCDYADSHKSKDWQLYAATTAAACARNLLKKWTASTPPEEKAPHNLEHVPSQAHQIFSGNFTGKSLFNGGTFTAESINFS</sequence>
<accession>A0A9W4IXM0</accession>
<dbReference type="InterPro" id="IPR035994">
    <property type="entry name" value="Nucleoside_phosphorylase_sf"/>
</dbReference>
<proteinExistence type="predicted"/>
<dbReference type="OrthoDB" id="432381at2759"/>
<feature type="domain" description="Nucleoside phosphorylase" evidence="1">
    <location>
        <begin position="15"/>
        <end position="140"/>
    </location>
</feature>
<protein>
    <recommendedName>
        <fullName evidence="1">Nucleoside phosphorylase domain-containing protein</fullName>
    </recommendedName>
</protein>
<evidence type="ECO:0000259" key="1">
    <source>
        <dbReference type="Pfam" id="PF01048"/>
    </source>
</evidence>
<dbReference type="GO" id="GO:0003824">
    <property type="term" value="F:catalytic activity"/>
    <property type="evidence" value="ECO:0007669"/>
    <property type="project" value="InterPro"/>
</dbReference>
<dbReference type="SUPFAM" id="SSF53167">
    <property type="entry name" value="Purine and uridine phosphorylases"/>
    <property type="match status" value="1"/>
</dbReference>
<comment type="caution">
    <text evidence="2">The sequence shown here is derived from an EMBL/GenBank/DDBJ whole genome shotgun (WGS) entry which is preliminary data.</text>
</comment>
<name>A0A9W4IXM0_9EURO</name>
<dbReference type="GO" id="GO:0009116">
    <property type="term" value="P:nucleoside metabolic process"/>
    <property type="evidence" value="ECO:0007669"/>
    <property type="project" value="InterPro"/>
</dbReference>